<protein>
    <recommendedName>
        <fullName evidence="5">Lipoprotein</fullName>
    </recommendedName>
</protein>
<evidence type="ECO:0000313" key="3">
    <source>
        <dbReference type="EMBL" id="GGA10132.1"/>
    </source>
</evidence>
<feature type="compositionally biased region" description="Low complexity" evidence="2">
    <location>
        <begin position="114"/>
        <end position="130"/>
    </location>
</feature>
<proteinExistence type="predicted"/>
<dbReference type="RefSeq" id="WP_188671081.1">
    <property type="nucleotide sequence ID" value="NZ_BMKA01000001.1"/>
</dbReference>
<feature type="compositionally biased region" description="Basic and acidic residues" evidence="2">
    <location>
        <begin position="86"/>
        <end position="101"/>
    </location>
</feature>
<feature type="compositionally biased region" description="Polar residues" evidence="2">
    <location>
        <begin position="131"/>
        <end position="140"/>
    </location>
</feature>
<dbReference type="Proteomes" id="UP000628017">
    <property type="component" value="Unassembled WGS sequence"/>
</dbReference>
<name>A0A916QTN6_9RHOB</name>
<reference evidence="3" key="2">
    <citation type="submission" date="2020-09" db="EMBL/GenBank/DDBJ databases">
        <authorList>
            <person name="Sun Q."/>
            <person name="Zhou Y."/>
        </authorList>
    </citation>
    <scope>NUCLEOTIDE SEQUENCE</scope>
    <source>
        <strain evidence="3">CGMCC 1.15880</strain>
    </source>
</reference>
<evidence type="ECO:0008006" key="5">
    <source>
        <dbReference type="Google" id="ProtNLM"/>
    </source>
</evidence>
<organism evidence="3 4">
    <name type="scientific">Neptunicoccus cionae</name>
    <dbReference type="NCBI Taxonomy" id="2035344"/>
    <lineage>
        <taxon>Bacteria</taxon>
        <taxon>Pseudomonadati</taxon>
        <taxon>Pseudomonadota</taxon>
        <taxon>Alphaproteobacteria</taxon>
        <taxon>Rhodobacterales</taxon>
        <taxon>Paracoccaceae</taxon>
        <taxon>Neptunicoccus</taxon>
    </lineage>
</organism>
<feature type="region of interest" description="Disordered" evidence="2">
    <location>
        <begin position="86"/>
        <end position="162"/>
    </location>
</feature>
<dbReference type="AlphaFoldDB" id="A0A916QTN6"/>
<dbReference type="PROSITE" id="PS51257">
    <property type="entry name" value="PROKAR_LIPOPROTEIN"/>
    <property type="match status" value="1"/>
</dbReference>
<sequence length="562" mass="61665">MESHPKIMTVSYGTFSCTLEGFDDPFTTMQLVAEYFRKLAQKDRYFGGEPLKPDHDALHQIAKDANPYQVDAEVTDTGITLRKADVLDSDEAARPVPKEAAAKPAQPNPAPFQTDPAVETPAAEPTDTTPLFASTRSISAKRQERAANAPAKPATRTKEDSPFVEAAVFSSRRGVLAPAKSEPTLPASALLDAEDDSEEDTFAFDDTELNIFEDDAEANSFPKAEAEADEEPDQLAVELQALAEEEALAAEEEEAARYREDAEAAAQAVTSILAVENADEIARDAIKREEEALERLLETTNSKLETPAHSRKSNALKRLKAAVAATEAERRLRTPPAQTRTERPAVKDLKVDPSEFKNRMTKAQKDHDEAIQLTRPIAKSGTPRARNPIATLILGKDQRVASDEAAEAADRVKKPEADGQSPAVEFTTRASRSETWADPRPDLKIVRPSMADDLLAEVAEPAGPEGGDGFEEFARKIGANTLHELLEASAAYLSIVENEPRFSQERIIQTIGDYMEENNISEDAANRSLNRLMRDGRILRVKQDSYTISKSARHGFKDRMTA</sequence>
<feature type="coiled-coil region" evidence="1">
    <location>
        <begin position="241"/>
        <end position="329"/>
    </location>
</feature>
<feature type="region of interest" description="Disordered" evidence="2">
    <location>
        <begin position="404"/>
        <end position="434"/>
    </location>
</feature>
<gene>
    <name evidence="3" type="ORF">GCM10011498_07760</name>
</gene>
<accession>A0A916QTN6</accession>
<reference evidence="3" key="1">
    <citation type="journal article" date="2014" name="Int. J. Syst. Evol. Microbiol.">
        <title>Complete genome sequence of Corynebacterium casei LMG S-19264T (=DSM 44701T), isolated from a smear-ripened cheese.</title>
        <authorList>
            <consortium name="US DOE Joint Genome Institute (JGI-PGF)"/>
            <person name="Walter F."/>
            <person name="Albersmeier A."/>
            <person name="Kalinowski J."/>
            <person name="Ruckert C."/>
        </authorList>
    </citation>
    <scope>NUCLEOTIDE SEQUENCE</scope>
    <source>
        <strain evidence="3">CGMCC 1.15880</strain>
    </source>
</reference>
<evidence type="ECO:0000256" key="2">
    <source>
        <dbReference type="SAM" id="MobiDB-lite"/>
    </source>
</evidence>
<evidence type="ECO:0000313" key="4">
    <source>
        <dbReference type="Proteomes" id="UP000628017"/>
    </source>
</evidence>
<feature type="compositionally biased region" description="Basic and acidic residues" evidence="2">
    <location>
        <begin position="404"/>
        <end position="417"/>
    </location>
</feature>
<evidence type="ECO:0000256" key="1">
    <source>
        <dbReference type="SAM" id="Coils"/>
    </source>
</evidence>
<keyword evidence="4" id="KW-1185">Reference proteome</keyword>
<keyword evidence="1" id="KW-0175">Coiled coil</keyword>
<comment type="caution">
    <text evidence="3">The sequence shown here is derived from an EMBL/GenBank/DDBJ whole genome shotgun (WGS) entry which is preliminary data.</text>
</comment>
<dbReference type="EMBL" id="BMKA01000001">
    <property type="protein sequence ID" value="GGA10132.1"/>
    <property type="molecule type" value="Genomic_DNA"/>
</dbReference>